<dbReference type="PANTHER" id="PTHR36573:SF1">
    <property type="entry name" value="INTERMEMBRANE PHOSPHOLIPID TRANSPORT SYSTEM BINDING PROTEIN MLAC"/>
    <property type="match status" value="1"/>
</dbReference>
<gene>
    <name evidence="1" type="ORF">CRENPOLYSF2_1130018</name>
</gene>
<dbReference type="PANTHER" id="PTHR36573">
    <property type="entry name" value="INTERMEMBRANE PHOSPHOLIPID TRANSPORT SYSTEM BINDING PROTEIN MLAC"/>
    <property type="match status" value="1"/>
</dbReference>
<dbReference type="InterPro" id="IPR042245">
    <property type="entry name" value="Tgt2/MlaC_sf"/>
</dbReference>
<dbReference type="RefSeq" id="WP_087145581.1">
    <property type="nucleotide sequence ID" value="NZ_FUKJ01000017.1"/>
</dbReference>
<dbReference type="InterPro" id="IPR008869">
    <property type="entry name" value="MlaC/ttg2D"/>
</dbReference>
<dbReference type="AlphaFoldDB" id="A0A1R4GZG9"/>
<dbReference type="OrthoDB" id="9787053at2"/>
<proteinExistence type="predicted"/>
<accession>A0A1R4GZG9</accession>
<sequence>MKKQIQQHAVYGLLVILLSVIGMAKGAAESLQQPQQVIQNISDTLQKKLQDKSFTQNFASVVQFVKTVIDPHTDFDKISPLVLGKHWKTATPTEQEGFKQEFQTLLIRAYSRAFVEYNNWTISYLPVETASDAKKVIVKTKVMQPSIQAIEVNYRMFLSNGEWKVYDILIEGVSLVTTYRSTFSDEIQSKGSLSAVIDTLAKRNADALSAK</sequence>
<dbReference type="Gene3D" id="3.10.450.710">
    <property type="entry name" value="Tgt2/MlaC"/>
    <property type="match status" value="1"/>
</dbReference>
<organism evidence="1 2">
    <name type="scientific">Crenothrix polyspora</name>
    <dbReference type="NCBI Taxonomy" id="360316"/>
    <lineage>
        <taxon>Bacteria</taxon>
        <taxon>Pseudomonadati</taxon>
        <taxon>Pseudomonadota</taxon>
        <taxon>Gammaproteobacteria</taxon>
        <taxon>Methylococcales</taxon>
        <taxon>Crenotrichaceae</taxon>
        <taxon>Crenothrix</taxon>
    </lineage>
</organism>
<evidence type="ECO:0000313" key="1">
    <source>
        <dbReference type="EMBL" id="SJM89345.1"/>
    </source>
</evidence>
<protein>
    <submittedName>
        <fullName evidence="1">Toluene tolerance family protein</fullName>
    </submittedName>
</protein>
<dbReference type="Proteomes" id="UP000195442">
    <property type="component" value="Unassembled WGS sequence"/>
</dbReference>
<dbReference type="PIRSF" id="PIRSF004649">
    <property type="entry name" value="MlaC"/>
    <property type="match status" value="1"/>
</dbReference>
<dbReference type="Pfam" id="PF05494">
    <property type="entry name" value="MlaC"/>
    <property type="match status" value="1"/>
</dbReference>
<reference evidence="2" key="1">
    <citation type="submission" date="2017-02" db="EMBL/GenBank/DDBJ databases">
        <authorList>
            <person name="Daims H."/>
        </authorList>
    </citation>
    <scope>NUCLEOTIDE SEQUENCE [LARGE SCALE GENOMIC DNA]</scope>
</reference>
<dbReference type="EMBL" id="FUKJ01000017">
    <property type="protein sequence ID" value="SJM89345.1"/>
    <property type="molecule type" value="Genomic_DNA"/>
</dbReference>
<keyword evidence="2" id="KW-1185">Reference proteome</keyword>
<name>A0A1R4GZG9_9GAMM</name>
<evidence type="ECO:0000313" key="2">
    <source>
        <dbReference type="Proteomes" id="UP000195442"/>
    </source>
</evidence>